<dbReference type="Pfam" id="PF13516">
    <property type="entry name" value="LRR_6"/>
    <property type="match status" value="1"/>
</dbReference>
<feature type="compositionally biased region" description="Basic and acidic residues" evidence="5">
    <location>
        <begin position="640"/>
        <end position="655"/>
    </location>
</feature>
<keyword evidence="3" id="KW-0433">Leucine-rich repeat</keyword>
<dbReference type="InterPro" id="IPR003591">
    <property type="entry name" value="Leu-rich_rpt_typical-subtyp"/>
</dbReference>
<dbReference type="Pfam" id="PF12799">
    <property type="entry name" value="LRR_4"/>
    <property type="match status" value="1"/>
</dbReference>
<dbReference type="InterPro" id="IPR025875">
    <property type="entry name" value="Leu-rich_rpt_4"/>
</dbReference>
<dbReference type="InterPro" id="IPR001611">
    <property type="entry name" value="Leu-rich_rpt"/>
</dbReference>
<name>A0AAD2FSL7_9STRA</name>
<evidence type="ECO:0000256" key="1">
    <source>
        <dbReference type="ARBA" id="ARBA00004496"/>
    </source>
</evidence>
<dbReference type="PANTHER" id="PTHR15454:SF69">
    <property type="entry name" value="SERINE_THREONINE-PROTEIN KINASE 11-INTERACTING PROTEIN"/>
    <property type="match status" value="1"/>
</dbReference>
<feature type="region of interest" description="Disordered" evidence="5">
    <location>
        <begin position="640"/>
        <end position="800"/>
    </location>
</feature>
<evidence type="ECO:0000256" key="4">
    <source>
        <dbReference type="ARBA" id="ARBA00022737"/>
    </source>
</evidence>
<feature type="compositionally biased region" description="Pro residues" evidence="5">
    <location>
        <begin position="1"/>
        <end position="16"/>
    </location>
</feature>
<feature type="region of interest" description="Disordered" evidence="5">
    <location>
        <begin position="1"/>
        <end position="89"/>
    </location>
</feature>
<evidence type="ECO:0000256" key="2">
    <source>
        <dbReference type="ARBA" id="ARBA00022490"/>
    </source>
</evidence>
<evidence type="ECO:0000256" key="3">
    <source>
        <dbReference type="ARBA" id="ARBA00022614"/>
    </source>
</evidence>
<accession>A0AAD2FSL7</accession>
<sequence length="1342" mass="150410">MPPKNPPPPPPPPPQDESPATHSQDVSNRRRNRRPRVAVQQNVSPLRSPPPHRTSSPSPPIRDDTNQNNNNNNSNNNARQKKQNQRDKKRAIEWAKQLDAAIPILLDKLFSHLSHLPEEELQERGGVTLPASALGWLTSQYFGPEEASSIWASTRDKLRLLRFLLPRITHLRITRQSWPPPLPDDDSFRQQDADERNPRHTPPPLEFLHTSTSSVCSALTTDTRFPTRKAFLDFMEMLQQRPMMDLGLLFPRLKVLVLDSVPPYWIHKFGSTAANQLQVLRVDKACLYKLPEIFGLPEYPNLTYLRFSTCCVGEMSQLPRLLKRLPNLQFLSLAGNQIRTERTALKGLRNLAHLRKLDLSGNQLANLPNANFCLGNITSLNLAGNNLVDFQGIDKLYGLEVLDLSDNQMADISCLAGLGKLPNLEQLSVQGNPFLLKTPPGYNSLKPSQNARMQMSSSATLVFEKEYRLLILSWFATNRSSVHDLPILHGQPVTERERSAIRAISVHQKYILSKVTTTTAKKIQKVKRKYERKGKAKIQSANSLTMRKSGRLKSESSRTMLQPIDVSFTLYDVLDNMHQENLKAYPEDYQSSEIEDEKQDEKDKLPEKVEQAEQDIQEDGIKQKTKEDITAISGDLLLATEKEAEKETDQVHEETCSANKENEEEEKEKEDARVVQVISPTPSPSKAPKSPDPNSMLESYDSERIESPAPVDTSTERQLREAVSNLSLSMVLEPESTDDQYDDAELEDDPKGVDVADNDDEAADDNEDKGILICDGGGKANGNTDDLGKSPRKSKLADENMVKSPPRIASVNLGSGGAKGQLDIFGADWDVLVQLAAAGLIPNGKLKTPVENVNKAQPDEDIFAQADELLPGPIAPRVSKLELLAPSVTGASSVITDDLSEIASVVRSITVDSAYQDDYSLSSFDAIEAQVPSKFQLAEKACVYDGPETCRNFNVLQNMDLYFTSFVFRDTTTVTTETKSTNEDGEIANQVYPRIQLWPDDRKSLKADDTSGLGDVPQNNRERCARVWEEDVIPCGKSSLRRLGPNRNVRLTFHGDKVVKNSAFSSYAESRKVYLCLSSDALYVIARKDEVTLKKKRKKFPLPIRDNAKFGNAPWPHAIARHSYHDLQAIVIGFDFQRLTLRFSSRRRSDPYAYVLLTCNKRQTVRILQEIQNLKKELDEGVEELTSDTTVVAIENDSQVVFDALSEAVAPNVVGTIIHYQIVQQRWKRGDRGTVRRVCIVSDAKLFLLNEDYVSDGHISLSNDGNRVGDVSYEVVDEATLPQVAEIRPADADPRSITILINPLSRLSRTHRWRLLCRDSEGAEKLVADVRRAIDMQTDHAL</sequence>
<dbReference type="SMART" id="SM00369">
    <property type="entry name" value="LRR_TYP"/>
    <property type="match status" value="3"/>
</dbReference>
<comment type="subcellular location">
    <subcellularLocation>
        <location evidence="1">Cytoplasm</location>
    </subcellularLocation>
</comment>
<feature type="region of interest" description="Disordered" evidence="5">
    <location>
        <begin position="586"/>
        <end position="627"/>
    </location>
</feature>
<dbReference type="SUPFAM" id="SSF52058">
    <property type="entry name" value="L domain-like"/>
    <property type="match status" value="1"/>
</dbReference>
<evidence type="ECO:0000256" key="5">
    <source>
        <dbReference type="SAM" id="MobiDB-lite"/>
    </source>
</evidence>
<feature type="compositionally biased region" description="Low complexity" evidence="5">
    <location>
        <begin position="66"/>
        <end position="78"/>
    </location>
</feature>
<feature type="compositionally biased region" description="Acidic residues" evidence="5">
    <location>
        <begin position="756"/>
        <end position="767"/>
    </location>
</feature>
<feature type="compositionally biased region" description="Basic and acidic residues" evidence="5">
    <location>
        <begin position="186"/>
        <end position="198"/>
    </location>
</feature>
<dbReference type="PROSITE" id="PS51450">
    <property type="entry name" value="LRR"/>
    <property type="match status" value="3"/>
</dbReference>
<protein>
    <submittedName>
        <fullName evidence="6">Uncharacterized protein</fullName>
    </submittedName>
</protein>
<feature type="compositionally biased region" description="Acidic residues" evidence="5">
    <location>
        <begin position="735"/>
        <end position="748"/>
    </location>
</feature>
<gene>
    <name evidence="6" type="ORF">CYCCA115_LOCUS13228</name>
</gene>
<evidence type="ECO:0000313" key="6">
    <source>
        <dbReference type="EMBL" id="CAJ1951768.1"/>
    </source>
</evidence>
<dbReference type="InterPro" id="IPR032675">
    <property type="entry name" value="LRR_dom_sf"/>
</dbReference>
<feature type="region of interest" description="Disordered" evidence="5">
    <location>
        <begin position="179"/>
        <end position="205"/>
    </location>
</feature>
<keyword evidence="7" id="KW-1185">Reference proteome</keyword>
<feature type="compositionally biased region" description="Pro residues" evidence="5">
    <location>
        <begin position="47"/>
        <end position="60"/>
    </location>
</feature>
<comment type="caution">
    <text evidence="6">The sequence shown here is derived from an EMBL/GenBank/DDBJ whole genome shotgun (WGS) entry which is preliminary data.</text>
</comment>
<dbReference type="EMBL" id="CAKOGP040001792">
    <property type="protein sequence ID" value="CAJ1951768.1"/>
    <property type="molecule type" value="Genomic_DNA"/>
</dbReference>
<dbReference type="PANTHER" id="PTHR15454">
    <property type="entry name" value="NISCHARIN RELATED"/>
    <property type="match status" value="1"/>
</dbReference>
<organism evidence="6 7">
    <name type="scientific">Cylindrotheca closterium</name>
    <dbReference type="NCBI Taxonomy" id="2856"/>
    <lineage>
        <taxon>Eukaryota</taxon>
        <taxon>Sar</taxon>
        <taxon>Stramenopiles</taxon>
        <taxon>Ochrophyta</taxon>
        <taxon>Bacillariophyta</taxon>
        <taxon>Bacillariophyceae</taxon>
        <taxon>Bacillariophycidae</taxon>
        <taxon>Bacillariales</taxon>
        <taxon>Bacillariaceae</taxon>
        <taxon>Cylindrotheca</taxon>
    </lineage>
</organism>
<keyword evidence="2" id="KW-0963">Cytoplasm</keyword>
<feature type="compositionally biased region" description="Low complexity" evidence="5">
    <location>
        <begin position="684"/>
        <end position="695"/>
    </location>
</feature>
<proteinExistence type="predicted"/>
<keyword evidence="4" id="KW-0677">Repeat</keyword>
<evidence type="ECO:0000313" key="7">
    <source>
        <dbReference type="Proteomes" id="UP001295423"/>
    </source>
</evidence>
<dbReference type="Gene3D" id="3.80.10.10">
    <property type="entry name" value="Ribonuclease Inhibitor"/>
    <property type="match status" value="2"/>
</dbReference>
<feature type="compositionally biased region" description="Basic and acidic residues" evidence="5">
    <location>
        <begin position="599"/>
        <end position="611"/>
    </location>
</feature>
<dbReference type="GO" id="GO:0005737">
    <property type="term" value="C:cytoplasm"/>
    <property type="evidence" value="ECO:0007669"/>
    <property type="project" value="UniProtKB-SubCell"/>
</dbReference>
<dbReference type="Proteomes" id="UP001295423">
    <property type="component" value="Unassembled WGS sequence"/>
</dbReference>
<reference evidence="6" key="1">
    <citation type="submission" date="2023-08" db="EMBL/GenBank/DDBJ databases">
        <authorList>
            <person name="Audoor S."/>
            <person name="Bilcke G."/>
        </authorList>
    </citation>
    <scope>NUCLEOTIDE SEQUENCE</scope>
</reference>